<comment type="caution">
    <text evidence="1">The sequence shown here is derived from an EMBL/GenBank/DDBJ whole genome shotgun (WGS) entry which is preliminary data.</text>
</comment>
<proteinExistence type="predicted"/>
<evidence type="ECO:0000313" key="2">
    <source>
        <dbReference type="Proteomes" id="UP000003741"/>
    </source>
</evidence>
<sequence>MEKINKIIFIKHMNLKLQYISLKLLIELAGQGRRHNLTHCPAIPWLTSVPLRSVSII</sequence>
<dbReference type="AlphaFoldDB" id="I8VNE5"/>
<accession>I8VNE5</accession>
<reference evidence="1 2" key="1">
    <citation type="submission" date="2012-02" db="EMBL/GenBank/DDBJ databases">
        <title>The Genome Sequence of Bacteroides cellulosilyticus CL02T12C19.</title>
        <authorList>
            <consortium name="The Broad Institute Genome Sequencing Platform"/>
            <person name="Earl A."/>
            <person name="Ward D."/>
            <person name="Feldgarden M."/>
            <person name="Gevers D."/>
            <person name="Zitomersky N.L."/>
            <person name="Coyne M.J."/>
            <person name="Comstock L.E."/>
            <person name="Young S.K."/>
            <person name="Zeng Q."/>
            <person name="Gargeya S."/>
            <person name="Fitzgerald M."/>
            <person name="Haas B."/>
            <person name="Abouelleil A."/>
            <person name="Alvarado L."/>
            <person name="Arachchi H.M."/>
            <person name="Berlin A."/>
            <person name="Chapman S.B."/>
            <person name="Gearin G."/>
            <person name="Goldberg J."/>
            <person name="Griggs A."/>
            <person name="Gujja S."/>
            <person name="Hansen M."/>
            <person name="Heiman D."/>
            <person name="Howarth C."/>
            <person name="Larimer J."/>
            <person name="Lui A."/>
            <person name="MacDonald P.J.P."/>
            <person name="McCowen C."/>
            <person name="Montmayeur A."/>
            <person name="Murphy C."/>
            <person name="Neiman D."/>
            <person name="Pearson M."/>
            <person name="Priest M."/>
            <person name="Roberts A."/>
            <person name="Saif S."/>
            <person name="Shea T."/>
            <person name="Sisk P."/>
            <person name="Stolte C."/>
            <person name="Sykes S."/>
            <person name="Wortman J."/>
            <person name="Nusbaum C."/>
            <person name="Birren B."/>
        </authorList>
    </citation>
    <scope>NUCLEOTIDE SEQUENCE [LARGE SCALE GENOMIC DNA]</scope>
    <source>
        <strain evidence="1 2">CL02T12C19</strain>
    </source>
</reference>
<keyword evidence="2" id="KW-1185">Reference proteome</keyword>
<protein>
    <submittedName>
        <fullName evidence="1">Uncharacterized protein</fullName>
    </submittedName>
</protein>
<dbReference type="HOGENOM" id="CLU_2986876_0_0_10"/>
<dbReference type="Proteomes" id="UP000003741">
    <property type="component" value="Unassembled WGS sequence"/>
</dbReference>
<organism evidence="1 2">
    <name type="scientific">Bacteroides cellulosilyticus CL02T12C19</name>
    <dbReference type="NCBI Taxonomy" id="997874"/>
    <lineage>
        <taxon>Bacteria</taxon>
        <taxon>Pseudomonadati</taxon>
        <taxon>Bacteroidota</taxon>
        <taxon>Bacteroidia</taxon>
        <taxon>Bacteroidales</taxon>
        <taxon>Bacteroidaceae</taxon>
        <taxon>Bacteroides</taxon>
    </lineage>
</organism>
<dbReference type="EMBL" id="AGXG01000088">
    <property type="protein sequence ID" value="EIY26877.1"/>
    <property type="molecule type" value="Genomic_DNA"/>
</dbReference>
<evidence type="ECO:0000313" key="1">
    <source>
        <dbReference type="EMBL" id="EIY26877.1"/>
    </source>
</evidence>
<gene>
    <name evidence="1" type="ORF">HMPREF1062_04070</name>
</gene>
<name>I8VNE5_9BACE</name>